<organism evidence="1 2">
    <name type="scientific">Conoideocrella luteorostrata</name>
    <dbReference type="NCBI Taxonomy" id="1105319"/>
    <lineage>
        <taxon>Eukaryota</taxon>
        <taxon>Fungi</taxon>
        <taxon>Dikarya</taxon>
        <taxon>Ascomycota</taxon>
        <taxon>Pezizomycotina</taxon>
        <taxon>Sordariomycetes</taxon>
        <taxon>Hypocreomycetidae</taxon>
        <taxon>Hypocreales</taxon>
        <taxon>Clavicipitaceae</taxon>
        <taxon>Conoideocrella</taxon>
    </lineage>
</organism>
<accession>A0AAJ0CCY1</accession>
<dbReference type="EMBL" id="JASWJB010000414">
    <property type="protein sequence ID" value="KAK2590635.1"/>
    <property type="molecule type" value="Genomic_DNA"/>
</dbReference>
<sequence>MEEVQKQFPGSDTKTMLEGMQRNTDFEYDVKDTLGTETWDKMNLIMKETFGEKSNEEIKVIKGEARKCLDGHEELQKRFDSTFGKIDAETVALAENYSK</sequence>
<proteinExistence type="predicted"/>
<keyword evidence="2" id="KW-1185">Reference proteome</keyword>
<dbReference type="Proteomes" id="UP001251528">
    <property type="component" value="Unassembled WGS sequence"/>
</dbReference>
<name>A0AAJ0CCY1_9HYPO</name>
<comment type="caution">
    <text evidence="1">The sequence shown here is derived from an EMBL/GenBank/DDBJ whole genome shotgun (WGS) entry which is preliminary data.</text>
</comment>
<evidence type="ECO:0000313" key="1">
    <source>
        <dbReference type="EMBL" id="KAK2590635.1"/>
    </source>
</evidence>
<dbReference type="AlphaFoldDB" id="A0AAJ0CCY1"/>
<gene>
    <name evidence="1" type="ORF">QQS21_011681</name>
</gene>
<protein>
    <submittedName>
        <fullName evidence="1">Uncharacterized protein</fullName>
    </submittedName>
</protein>
<reference evidence="1" key="1">
    <citation type="submission" date="2023-06" db="EMBL/GenBank/DDBJ databases">
        <title>Conoideocrella luteorostrata (Hypocreales: Clavicipitaceae), a potential biocontrol fungus for elongate hemlock scale in United States Christmas tree production areas.</title>
        <authorList>
            <person name="Barrett H."/>
            <person name="Lovett B."/>
            <person name="Macias A.M."/>
            <person name="Stajich J.E."/>
            <person name="Kasson M.T."/>
        </authorList>
    </citation>
    <scope>NUCLEOTIDE SEQUENCE</scope>
    <source>
        <strain evidence="1">ARSEF 14590</strain>
    </source>
</reference>
<evidence type="ECO:0000313" key="2">
    <source>
        <dbReference type="Proteomes" id="UP001251528"/>
    </source>
</evidence>